<dbReference type="EMBL" id="BPLQ01015074">
    <property type="protein sequence ID" value="GIY85731.1"/>
    <property type="molecule type" value="Genomic_DNA"/>
</dbReference>
<keyword evidence="3" id="KW-0732">Signal</keyword>
<dbReference type="AlphaFoldDB" id="A0AAV4WS47"/>
<feature type="compositionally biased region" description="Polar residues" evidence="1">
    <location>
        <begin position="106"/>
        <end position="130"/>
    </location>
</feature>
<feature type="region of interest" description="Disordered" evidence="1">
    <location>
        <begin position="101"/>
        <end position="132"/>
    </location>
</feature>
<reference evidence="4 5" key="1">
    <citation type="submission" date="2021-06" db="EMBL/GenBank/DDBJ databases">
        <title>Caerostris darwini draft genome.</title>
        <authorList>
            <person name="Kono N."/>
            <person name="Arakawa K."/>
        </authorList>
    </citation>
    <scope>NUCLEOTIDE SEQUENCE [LARGE SCALE GENOMIC DNA]</scope>
</reference>
<evidence type="ECO:0000256" key="1">
    <source>
        <dbReference type="SAM" id="MobiDB-lite"/>
    </source>
</evidence>
<organism evidence="4 5">
    <name type="scientific">Caerostris darwini</name>
    <dbReference type="NCBI Taxonomy" id="1538125"/>
    <lineage>
        <taxon>Eukaryota</taxon>
        <taxon>Metazoa</taxon>
        <taxon>Ecdysozoa</taxon>
        <taxon>Arthropoda</taxon>
        <taxon>Chelicerata</taxon>
        <taxon>Arachnida</taxon>
        <taxon>Araneae</taxon>
        <taxon>Araneomorphae</taxon>
        <taxon>Entelegynae</taxon>
        <taxon>Araneoidea</taxon>
        <taxon>Araneidae</taxon>
        <taxon>Caerostris</taxon>
    </lineage>
</organism>
<feature type="signal peptide" evidence="3">
    <location>
        <begin position="1"/>
        <end position="20"/>
    </location>
</feature>
<accession>A0AAV4WS47</accession>
<evidence type="ECO:0000256" key="2">
    <source>
        <dbReference type="SAM" id="Phobius"/>
    </source>
</evidence>
<keyword evidence="2" id="KW-0472">Membrane</keyword>
<evidence type="ECO:0000313" key="4">
    <source>
        <dbReference type="EMBL" id="GIY85731.1"/>
    </source>
</evidence>
<keyword evidence="2" id="KW-0812">Transmembrane</keyword>
<sequence>MKFLFCFCVLVAVIDPCVRAKSFNFGNFFLGKAANSEPAPSITGTMGKDLDADGQGFNTEFDSILFNSSAEDDIYDFEYQNASSGSLEAAAAAEATRNDCGRRKTASVSEGTTAPSTVNTSKETASTSPAEQEEVVVLGAATTEAADVTVTKNIFQKSFDWMKDAYTLSIMVPIAAGVLFATAIIITVAVCRCLRRCCRRRRFKRKALPDSVKTLSPSDRARLLGDTSDEEF</sequence>
<proteinExistence type="predicted"/>
<keyword evidence="2" id="KW-1133">Transmembrane helix</keyword>
<feature type="transmembrane region" description="Helical" evidence="2">
    <location>
        <begin position="170"/>
        <end position="194"/>
    </location>
</feature>
<comment type="caution">
    <text evidence="4">The sequence shown here is derived from an EMBL/GenBank/DDBJ whole genome shotgun (WGS) entry which is preliminary data.</text>
</comment>
<name>A0AAV4WS47_9ARAC</name>
<evidence type="ECO:0000256" key="3">
    <source>
        <dbReference type="SAM" id="SignalP"/>
    </source>
</evidence>
<feature type="chain" id="PRO_5043741642" evidence="3">
    <location>
        <begin position="21"/>
        <end position="232"/>
    </location>
</feature>
<protein>
    <submittedName>
        <fullName evidence="4">Uncharacterized protein</fullName>
    </submittedName>
</protein>
<dbReference type="Proteomes" id="UP001054837">
    <property type="component" value="Unassembled WGS sequence"/>
</dbReference>
<keyword evidence="5" id="KW-1185">Reference proteome</keyword>
<evidence type="ECO:0000313" key="5">
    <source>
        <dbReference type="Proteomes" id="UP001054837"/>
    </source>
</evidence>
<gene>
    <name evidence="4" type="primary">AVEN_37396_1</name>
    <name evidence="4" type="ORF">CDAR_208411</name>
</gene>